<dbReference type="Proteomes" id="UP001294570">
    <property type="component" value="Unassembled WGS sequence"/>
</dbReference>
<protein>
    <submittedName>
        <fullName evidence="1">SIR2 family protein</fullName>
    </submittedName>
</protein>
<sequence>MTEISFYSSEANQLDDNNMPASVDIDDKENKVVSSLVRFVNQLVDAENLIILAGSGTSLTFNKDGQAAIAPSMTDLWHSCESLDASKFEEVLKSVNYADVAGTWPDGEQKKDIELLLSLCDSYLPLKNLSATRQRRVTNFLSEAKNKIIKETSFVDKVKSEDWQSHNKFINTLGKRSPKQKRLKVFTTNYDLAFEVAASNTGVIVIDGFEFSKPYRFNPAWYQYDIVNRSQASEKGGAYLTNIIHLYKVHGSVDWVRRGTGVYKKDESAAVGGEPVFIYPSSTKYQNSYDSPYLDMMAAFLEAVQKPKTALLCVGFGFNDKHLNNAITMALRTNPEFMIMVATKDPFDTNGSFNAEVRTQFMSAIKAGDSRIGIADCSFKSLASLLPNRHKPSPEETLLSMFEQVIAKGSEQ</sequence>
<proteinExistence type="predicted"/>
<organism evidence="1 2">
    <name type="scientific">Denitrificimonas halotolerans</name>
    <dbReference type="NCBI Taxonomy" id="3098930"/>
    <lineage>
        <taxon>Bacteria</taxon>
        <taxon>Pseudomonadati</taxon>
        <taxon>Pseudomonadota</taxon>
        <taxon>Gammaproteobacteria</taxon>
        <taxon>Pseudomonadales</taxon>
        <taxon>Pseudomonadaceae</taxon>
        <taxon>Denitrificimonas</taxon>
    </lineage>
</organism>
<keyword evidence="2" id="KW-1185">Reference proteome</keyword>
<dbReference type="Pfam" id="PF13289">
    <property type="entry name" value="SIR2_2"/>
    <property type="match status" value="1"/>
</dbReference>
<comment type="caution">
    <text evidence="1">The sequence shown here is derived from an EMBL/GenBank/DDBJ whole genome shotgun (WGS) entry which is preliminary data.</text>
</comment>
<reference evidence="1 2" key="1">
    <citation type="submission" date="2023-12" db="EMBL/GenBank/DDBJ databases">
        <title>Denitrificimonas halotolerans sp. nov.,a novel species isolated from landfill leachate.</title>
        <authorList>
            <person name="Wang S."/>
        </authorList>
    </citation>
    <scope>NUCLEOTIDE SEQUENCE [LARGE SCALE GENOMIC DNA]</scope>
    <source>
        <strain evidence="1 2">JX-1</strain>
    </source>
</reference>
<dbReference type="RefSeq" id="WP_321554372.1">
    <property type="nucleotide sequence ID" value="NZ_JAXIVU010000023.1"/>
</dbReference>
<accession>A0ABU5GUG8</accession>
<evidence type="ECO:0000313" key="1">
    <source>
        <dbReference type="EMBL" id="MDY7220287.1"/>
    </source>
</evidence>
<name>A0ABU5GUG8_9GAMM</name>
<gene>
    <name evidence="1" type="ORF">TOI97_12010</name>
</gene>
<dbReference type="EMBL" id="JAXIVU010000023">
    <property type="protein sequence ID" value="MDY7220287.1"/>
    <property type="molecule type" value="Genomic_DNA"/>
</dbReference>
<evidence type="ECO:0000313" key="2">
    <source>
        <dbReference type="Proteomes" id="UP001294570"/>
    </source>
</evidence>